<evidence type="ECO:0000313" key="3">
    <source>
        <dbReference type="Proteomes" id="UP000184028"/>
    </source>
</evidence>
<proteinExistence type="predicted"/>
<evidence type="ECO:0000313" key="2">
    <source>
        <dbReference type="EMBL" id="SHL21589.1"/>
    </source>
</evidence>
<evidence type="ECO:0000256" key="1">
    <source>
        <dbReference type="SAM" id="Phobius"/>
    </source>
</evidence>
<dbReference type="AlphaFoldDB" id="A0A1M6YU82"/>
<name>A0A1M6YU82_9FLAO</name>
<dbReference type="EMBL" id="FRBT01000001">
    <property type="protein sequence ID" value="SHL21589.1"/>
    <property type="molecule type" value="Genomic_DNA"/>
</dbReference>
<dbReference type="Proteomes" id="UP000184028">
    <property type="component" value="Unassembled WGS sequence"/>
</dbReference>
<keyword evidence="1" id="KW-1133">Transmembrane helix</keyword>
<protein>
    <submittedName>
        <fullName evidence="2">Uncharacterized protein</fullName>
    </submittedName>
</protein>
<keyword evidence="1" id="KW-0812">Transmembrane</keyword>
<keyword evidence="3" id="KW-1185">Reference proteome</keyword>
<accession>A0A1M6YU82</accession>
<feature type="transmembrane region" description="Helical" evidence="1">
    <location>
        <begin position="6"/>
        <end position="26"/>
    </location>
</feature>
<keyword evidence="1" id="KW-0472">Membrane</keyword>
<organism evidence="2 3">
    <name type="scientific">Flavobacterium chilense</name>
    <dbReference type="NCBI Taxonomy" id="946677"/>
    <lineage>
        <taxon>Bacteria</taxon>
        <taxon>Pseudomonadati</taxon>
        <taxon>Bacteroidota</taxon>
        <taxon>Flavobacteriia</taxon>
        <taxon>Flavobacteriales</taxon>
        <taxon>Flavobacteriaceae</taxon>
        <taxon>Flavobacterium</taxon>
    </lineage>
</organism>
<gene>
    <name evidence="2" type="ORF">SAMN05444484_101743</name>
</gene>
<sequence length="64" mass="7650">MELIITFFIWLALGISIILALFFISLNKIEFIIKFNFSSTSNLFQQFSNYIIFLFTNPNRRFCE</sequence>
<reference evidence="3" key="1">
    <citation type="submission" date="2016-11" db="EMBL/GenBank/DDBJ databases">
        <authorList>
            <person name="Varghese N."/>
            <person name="Submissions S."/>
        </authorList>
    </citation>
    <scope>NUCLEOTIDE SEQUENCE [LARGE SCALE GENOMIC DNA]</scope>
    <source>
        <strain evidence="3">DSM 24724</strain>
    </source>
</reference>